<dbReference type="SUPFAM" id="SSF52218">
    <property type="entry name" value="Flavoproteins"/>
    <property type="match status" value="1"/>
</dbReference>
<dbReference type="OrthoDB" id="9812295at2"/>
<dbReference type="InterPro" id="IPR029039">
    <property type="entry name" value="Flavoprotein-like_sf"/>
</dbReference>
<name>A0A1T4Y348_9BACT</name>
<evidence type="ECO:0000313" key="2">
    <source>
        <dbReference type="EMBL" id="SKA96053.1"/>
    </source>
</evidence>
<dbReference type="GO" id="GO:0005829">
    <property type="term" value="C:cytosol"/>
    <property type="evidence" value="ECO:0007669"/>
    <property type="project" value="TreeGrafter"/>
</dbReference>
<feature type="domain" description="NADPH-dependent FMN reductase-like" evidence="1">
    <location>
        <begin position="2"/>
        <end position="141"/>
    </location>
</feature>
<dbReference type="RefSeq" id="WP_078813557.1">
    <property type="nucleotide sequence ID" value="NZ_FUYE01000007.1"/>
</dbReference>
<proteinExistence type="predicted"/>
<keyword evidence="3" id="KW-1185">Reference proteome</keyword>
<dbReference type="AlphaFoldDB" id="A0A1T4Y348"/>
<evidence type="ECO:0000259" key="1">
    <source>
        <dbReference type="Pfam" id="PF03358"/>
    </source>
</evidence>
<dbReference type="InterPro" id="IPR005025">
    <property type="entry name" value="FMN_Rdtase-like_dom"/>
</dbReference>
<protein>
    <submittedName>
        <fullName evidence="2">NAD(P)H-dependent FMN reductase</fullName>
    </submittedName>
</protein>
<accession>A0A1T4Y348</accession>
<gene>
    <name evidence="2" type="ORF">SAMN02745166_02349</name>
</gene>
<reference evidence="3" key="1">
    <citation type="submission" date="2017-02" db="EMBL/GenBank/DDBJ databases">
        <authorList>
            <person name="Varghese N."/>
            <person name="Submissions S."/>
        </authorList>
    </citation>
    <scope>NUCLEOTIDE SEQUENCE [LARGE SCALE GENOMIC DNA]</scope>
    <source>
        <strain evidence="3">ATCC 700200</strain>
    </source>
</reference>
<dbReference type="STRING" id="48467.SAMN02745166_02349"/>
<dbReference type="Proteomes" id="UP000190774">
    <property type="component" value="Unassembled WGS sequence"/>
</dbReference>
<dbReference type="InterPro" id="IPR050712">
    <property type="entry name" value="NAD(P)H-dep_reductase"/>
</dbReference>
<dbReference type="PANTHER" id="PTHR30543">
    <property type="entry name" value="CHROMATE REDUCTASE"/>
    <property type="match status" value="1"/>
</dbReference>
<sequence length="178" mass="19408">MITLLSGTNRPGSNTRKITALIERFYLQMGVPCQVLDLADLPAEIFSPTAYAEKPAAFAPFADAILASSGVVIITPEYNGSFPGVLKYFIDMLPFPESFENRPVCFIGLAAGMWGALRSVEQLQHILGYRNAHVYPAKVFMPGIGQLLKDGELIDPALVERLQTQAAGFAEFVSRLKA</sequence>
<dbReference type="Pfam" id="PF03358">
    <property type="entry name" value="FMN_red"/>
    <property type="match status" value="1"/>
</dbReference>
<dbReference type="EMBL" id="FUYE01000007">
    <property type="protein sequence ID" value="SKA96053.1"/>
    <property type="molecule type" value="Genomic_DNA"/>
</dbReference>
<dbReference type="Gene3D" id="3.40.50.360">
    <property type="match status" value="1"/>
</dbReference>
<dbReference type="PANTHER" id="PTHR30543:SF21">
    <property type="entry name" value="NAD(P)H-DEPENDENT FMN REDUCTASE LOT6"/>
    <property type="match status" value="1"/>
</dbReference>
<dbReference type="GO" id="GO:0010181">
    <property type="term" value="F:FMN binding"/>
    <property type="evidence" value="ECO:0007669"/>
    <property type="project" value="TreeGrafter"/>
</dbReference>
<evidence type="ECO:0000313" key="3">
    <source>
        <dbReference type="Proteomes" id="UP000190774"/>
    </source>
</evidence>
<dbReference type="GO" id="GO:0016491">
    <property type="term" value="F:oxidoreductase activity"/>
    <property type="evidence" value="ECO:0007669"/>
    <property type="project" value="InterPro"/>
</dbReference>
<organism evidence="2 3">
    <name type="scientific">Prosthecobacter debontii</name>
    <dbReference type="NCBI Taxonomy" id="48467"/>
    <lineage>
        <taxon>Bacteria</taxon>
        <taxon>Pseudomonadati</taxon>
        <taxon>Verrucomicrobiota</taxon>
        <taxon>Verrucomicrobiia</taxon>
        <taxon>Verrucomicrobiales</taxon>
        <taxon>Verrucomicrobiaceae</taxon>
        <taxon>Prosthecobacter</taxon>
    </lineage>
</organism>